<reference evidence="9" key="1">
    <citation type="submission" date="2020-02" db="EMBL/GenBank/DDBJ databases">
        <authorList>
            <person name="Palmer J.M."/>
        </authorList>
    </citation>
    <scope>NUCLEOTIDE SEQUENCE</scope>
    <source>
        <strain evidence="9">EPUS1.4</strain>
        <tissue evidence="9">Thallus</tissue>
    </source>
</reference>
<dbReference type="InterPro" id="IPR001138">
    <property type="entry name" value="Zn2Cys6_DnaBD"/>
</dbReference>
<sequence length="160" mass="17536">MPGILPMKVIGVGNNAQSRTAPACNRCRSKKIRCDSIRPQCTQCSNVGFECKTSDKLSRRAFPRGYTESLEDHPGALDAEVREVKVLLDEKTKDRRSPTHSFFLLPPRKGSASLPFVACQEVKAEFKASNEESIQIEAQSPSCPPNLPGSQSCTITLIAE</sequence>
<dbReference type="SMART" id="SM00066">
    <property type="entry name" value="GAL4"/>
    <property type="match status" value="1"/>
</dbReference>
<name>A0A8H7E7Z8_9EURO</name>
<evidence type="ECO:0000313" key="9">
    <source>
        <dbReference type="EMBL" id="KAF7511810.1"/>
    </source>
</evidence>
<evidence type="ECO:0000259" key="8">
    <source>
        <dbReference type="PROSITE" id="PS50048"/>
    </source>
</evidence>
<dbReference type="AlphaFoldDB" id="A0A8H7E7Z8"/>
<gene>
    <name evidence="9" type="ORF">GJ744_003541</name>
</gene>
<keyword evidence="5" id="KW-0238">DNA-binding</keyword>
<evidence type="ECO:0000313" key="10">
    <source>
        <dbReference type="Proteomes" id="UP000606974"/>
    </source>
</evidence>
<dbReference type="InterPro" id="IPR020448">
    <property type="entry name" value="Maltose_ferment_reg_DNA-bd"/>
</dbReference>
<comment type="caution">
    <text evidence="9">The sequence shown here is derived from an EMBL/GenBank/DDBJ whole genome shotgun (WGS) entry which is preliminary data.</text>
</comment>
<dbReference type="GO" id="GO:0000981">
    <property type="term" value="F:DNA-binding transcription factor activity, RNA polymerase II-specific"/>
    <property type="evidence" value="ECO:0007669"/>
    <property type="project" value="InterPro"/>
</dbReference>
<feature type="domain" description="Zn(2)-C6 fungal-type" evidence="8">
    <location>
        <begin position="23"/>
        <end position="53"/>
    </location>
</feature>
<keyword evidence="6" id="KW-0804">Transcription</keyword>
<dbReference type="GO" id="GO:0043565">
    <property type="term" value="F:sequence-specific DNA binding"/>
    <property type="evidence" value="ECO:0007669"/>
    <property type="project" value="TreeGrafter"/>
</dbReference>
<organism evidence="9 10">
    <name type="scientific">Endocarpon pusillum</name>
    <dbReference type="NCBI Taxonomy" id="364733"/>
    <lineage>
        <taxon>Eukaryota</taxon>
        <taxon>Fungi</taxon>
        <taxon>Dikarya</taxon>
        <taxon>Ascomycota</taxon>
        <taxon>Pezizomycotina</taxon>
        <taxon>Eurotiomycetes</taxon>
        <taxon>Chaetothyriomycetidae</taxon>
        <taxon>Verrucariales</taxon>
        <taxon>Verrucariaceae</taxon>
        <taxon>Endocarpon</taxon>
    </lineage>
</organism>
<dbReference type="SUPFAM" id="SSF57701">
    <property type="entry name" value="Zn2/Cys6 DNA-binding domain"/>
    <property type="match status" value="1"/>
</dbReference>
<keyword evidence="10" id="KW-1185">Reference proteome</keyword>
<evidence type="ECO:0000256" key="1">
    <source>
        <dbReference type="ARBA" id="ARBA00004123"/>
    </source>
</evidence>
<evidence type="ECO:0000256" key="6">
    <source>
        <dbReference type="ARBA" id="ARBA00023163"/>
    </source>
</evidence>
<dbReference type="InterPro" id="IPR052202">
    <property type="entry name" value="Yeast_MetPath_Reg"/>
</dbReference>
<dbReference type="PROSITE" id="PS00463">
    <property type="entry name" value="ZN2_CY6_FUNGAL_1"/>
    <property type="match status" value="1"/>
</dbReference>
<protein>
    <recommendedName>
        <fullName evidence="8">Zn(2)-C6 fungal-type domain-containing protein</fullName>
    </recommendedName>
</protein>
<dbReference type="PRINTS" id="PR00054">
    <property type="entry name" value="FUNGALZNCYS"/>
</dbReference>
<dbReference type="GO" id="GO:0045944">
    <property type="term" value="P:positive regulation of transcription by RNA polymerase II"/>
    <property type="evidence" value="ECO:0007669"/>
    <property type="project" value="TreeGrafter"/>
</dbReference>
<dbReference type="PANTHER" id="PTHR47782:SF10">
    <property type="entry name" value="PROTEIN SIP4"/>
    <property type="match status" value="1"/>
</dbReference>
<keyword evidence="7" id="KW-0539">Nucleus</keyword>
<keyword evidence="3" id="KW-0862">Zinc</keyword>
<dbReference type="Pfam" id="PF00172">
    <property type="entry name" value="Zn_clus"/>
    <property type="match status" value="1"/>
</dbReference>
<dbReference type="InterPro" id="IPR036864">
    <property type="entry name" value="Zn2-C6_fun-type_DNA-bd_sf"/>
</dbReference>
<accession>A0A8H7E7Z8</accession>
<dbReference type="PROSITE" id="PS50048">
    <property type="entry name" value="ZN2_CY6_FUNGAL_2"/>
    <property type="match status" value="1"/>
</dbReference>
<dbReference type="Gene3D" id="4.10.240.10">
    <property type="entry name" value="Zn(2)-C6 fungal-type DNA-binding domain"/>
    <property type="match status" value="1"/>
</dbReference>
<proteinExistence type="predicted"/>
<dbReference type="Proteomes" id="UP000606974">
    <property type="component" value="Unassembled WGS sequence"/>
</dbReference>
<evidence type="ECO:0000256" key="5">
    <source>
        <dbReference type="ARBA" id="ARBA00023125"/>
    </source>
</evidence>
<dbReference type="CDD" id="cd00067">
    <property type="entry name" value="GAL4"/>
    <property type="match status" value="1"/>
</dbReference>
<evidence type="ECO:0000256" key="4">
    <source>
        <dbReference type="ARBA" id="ARBA00023015"/>
    </source>
</evidence>
<dbReference type="EMBL" id="JAACFV010000017">
    <property type="protein sequence ID" value="KAF7511810.1"/>
    <property type="molecule type" value="Genomic_DNA"/>
</dbReference>
<dbReference type="OrthoDB" id="10001928at2759"/>
<keyword evidence="2" id="KW-0479">Metal-binding</keyword>
<evidence type="ECO:0000256" key="7">
    <source>
        <dbReference type="ARBA" id="ARBA00023242"/>
    </source>
</evidence>
<comment type="subcellular location">
    <subcellularLocation>
        <location evidence="1">Nucleus</location>
    </subcellularLocation>
</comment>
<dbReference type="GO" id="GO:0005634">
    <property type="term" value="C:nucleus"/>
    <property type="evidence" value="ECO:0007669"/>
    <property type="project" value="UniProtKB-SubCell"/>
</dbReference>
<dbReference type="GO" id="GO:0008270">
    <property type="term" value="F:zinc ion binding"/>
    <property type="evidence" value="ECO:0007669"/>
    <property type="project" value="InterPro"/>
</dbReference>
<evidence type="ECO:0000256" key="3">
    <source>
        <dbReference type="ARBA" id="ARBA00022833"/>
    </source>
</evidence>
<keyword evidence="4" id="KW-0805">Transcription regulation</keyword>
<dbReference type="PANTHER" id="PTHR47782">
    <property type="entry name" value="ZN(II)2CYS6 TRANSCRIPTION FACTOR (EUROFUNG)-RELATED"/>
    <property type="match status" value="1"/>
</dbReference>
<evidence type="ECO:0000256" key="2">
    <source>
        <dbReference type="ARBA" id="ARBA00022723"/>
    </source>
</evidence>